<keyword evidence="1" id="KW-0812">Transmembrane</keyword>
<evidence type="ECO:0000313" key="2">
    <source>
        <dbReference type="EMBL" id="OPA81276.1"/>
    </source>
</evidence>
<keyword evidence="1" id="KW-0472">Membrane</keyword>
<keyword evidence="1" id="KW-1003">Cell membrane</keyword>
<dbReference type="STRING" id="1324314.BVG16_02875"/>
<feature type="transmembrane region" description="Helical" evidence="1">
    <location>
        <begin position="191"/>
        <end position="214"/>
    </location>
</feature>
<keyword evidence="1" id="KW-0133">Cell shape</keyword>
<evidence type="ECO:0000256" key="1">
    <source>
        <dbReference type="HAMAP-Rule" id="MF_02077"/>
    </source>
</evidence>
<dbReference type="GO" id="GO:0015648">
    <property type="term" value="F:lipid-linked peptidoglycan transporter activity"/>
    <property type="evidence" value="ECO:0007669"/>
    <property type="project" value="UniProtKB-UniRule"/>
</dbReference>
<feature type="transmembrane region" description="Helical" evidence="1">
    <location>
        <begin position="156"/>
        <end position="179"/>
    </location>
</feature>
<dbReference type="GO" id="GO:0009252">
    <property type="term" value="P:peptidoglycan biosynthetic process"/>
    <property type="evidence" value="ECO:0007669"/>
    <property type="project" value="UniProtKB-UniRule"/>
</dbReference>
<feature type="transmembrane region" description="Helical" evidence="1">
    <location>
        <begin position="235"/>
        <end position="256"/>
    </location>
</feature>
<dbReference type="GO" id="GO:0005886">
    <property type="term" value="C:plasma membrane"/>
    <property type="evidence" value="ECO:0007669"/>
    <property type="project" value="UniProtKB-SubCell"/>
</dbReference>
<comment type="function">
    <text evidence="1">Involved in peptidoglycan biosynthesis. Transports lipid-linked peptidoglycan precursors from the inner to the outer leaflet of the cytoplasmic membrane.</text>
</comment>
<name>A0A1T2XNG1_9BACL</name>
<dbReference type="GO" id="GO:0071555">
    <property type="term" value="P:cell wall organization"/>
    <property type="evidence" value="ECO:0007669"/>
    <property type="project" value="UniProtKB-KW"/>
</dbReference>
<comment type="caution">
    <text evidence="2">The sequence shown here is derived from an EMBL/GenBank/DDBJ whole genome shotgun (WGS) entry which is preliminary data.</text>
</comment>
<comment type="caution">
    <text evidence="1">Lacks conserved residue(s) required for the propagation of feature annotation.</text>
</comment>
<comment type="subcellular location">
    <subcellularLocation>
        <location evidence="1">Cell membrane</location>
        <topology evidence="1">Multi-pass membrane protein</topology>
    </subcellularLocation>
</comment>
<dbReference type="HAMAP" id="MF_02077">
    <property type="entry name" value="Amj_flippase"/>
    <property type="match status" value="1"/>
</dbReference>
<accession>A0A1T2XNG1</accession>
<reference evidence="2 3" key="1">
    <citation type="submission" date="2017-01" db="EMBL/GenBank/DDBJ databases">
        <title>Genome analysis of Paenibacillus selenitrireducens ES3-24.</title>
        <authorList>
            <person name="Xu D."/>
            <person name="Yao R."/>
            <person name="Zheng S."/>
        </authorList>
    </citation>
    <scope>NUCLEOTIDE SEQUENCE [LARGE SCALE GENOMIC DNA]</scope>
    <source>
        <strain evidence="2 3">ES3-24</strain>
    </source>
</reference>
<dbReference type="Proteomes" id="UP000190188">
    <property type="component" value="Unassembled WGS sequence"/>
</dbReference>
<dbReference type="UniPathway" id="UPA00219"/>
<comment type="similarity">
    <text evidence="1">Belongs to the Amj family.</text>
</comment>
<keyword evidence="1" id="KW-0813">Transport</keyword>
<sequence>MLQQLLLVSVLTMLIHTSETLSYAIRFAGVRTGKLAVSMTLSGMIVLVSRTSNMVQGVMVGKMIDYAKIHAEFPLERYFRVIIGSASIGTVLAMLLFPSVVFLAGRMISHLEVTGSVPKLLFSVSFSKLKHAKSHLRKPTFRMLKSLRIYDVPKRLLILNCVVTSIYTVGVLAALYASFTAVSGTAASQSSGLINGIATIIMTVLIDPQIALLTDRALRNDQDQRLLGKVYGLMMMSRCAGTLLGQLIFLPAAAWVEWLTHVL</sequence>
<gene>
    <name evidence="1" type="primary">amj</name>
    <name evidence="2" type="ORF">BVG16_02875</name>
</gene>
<feature type="transmembrane region" description="Helical" evidence="1">
    <location>
        <begin position="78"/>
        <end position="104"/>
    </location>
</feature>
<dbReference type="OrthoDB" id="7888986at2"/>
<dbReference type="InterPro" id="IPR021260">
    <property type="entry name" value="Amj"/>
</dbReference>
<keyword evidence="3" id="KW-1185">Reference proteome</keyword>
<dbReference type="RefSeq" id="WP_078497008.1">
    <property type="nucleotide sequence ID" value="NZ_MSZX01000001.1"/>
</dbReference>
<organism evidence="2 3">
    <name type="scientific">Paenibacillus selenitireducens</name>
    <dbReference type="NCBI Taxonomy" id="1324314"/>
    <lineage>
        <taxon>Bacteria</taxon>
        <taxon>Bacillati</taxon>
        <taxon>Bacillota</taxon>
        <taxon>Bacilli</taxon>
        <taxon>Bacillales</taxon>
        <taxon>Paenibacillaceae</taxon>
        <taxon>Paenibacillus</taxon>
    </lineage>
</organism>
<protein>
    <recommendedName>
        <fullName evidence="1">Lipid II flippase Amj</fullName>
    </recommendedName>
</protein>
<evidence type="ECO:0000313" key="3">
    <source>
        <dbReference type="Proteomes" id="UP000190188"/>
    </source>
</evidence>
<dbReference type="Pfam" id="PF10997">
    <property type="entry name" value="Amj"/>
    <property type="match status" value="1"/>
</dbReference>
<dbReference type="EMBL" id="MSZX01000001">
    <property type="protein sequence ID" value="OPA81276.1"/>
    <property type="molecule type" value="Genomic_DNA"/>
</dbReference>
<dbReference type="GO" id="GO:0008360">
    <property type="term" value="P:regulation of cell shape"/>
    <property type="evidence" value="ECO:0007669"/>
    <property type="project" value="UniProtKB-KW"/>
</dbReference>
<comment type="pathway">
    <text evidence="1">Cell wall biogenesis; peptidoglycan biosynthesis.</text>
</comment>
<keyword evidence="1" id="KW-1133">Transmembrane helix</keyword>
<keyword evidence="1" id="KW-0573">Peptidoglycan synthesis</keyword>
<keyword evidence="1" id="KW-0961">Cell wall biogenesis/degradation</keyword>
<dbReference type="AlphaFoldDB" id="A0A1T2XNG1"/>
<proteinExistence type="inferred from homology"/>